<protein>
    <submittedName>
        <fullName evidence="1">Protein BPS1, chloroplastic</fullName>
    </submittedName>
</protein>
<proteinExistence type="predicted"/>
<gene>
    <name evidence="1" type="ORF">ACMD2_03654</name>
</gene>
<evidence type="ECO:0000313" key="1">
    <source>
        <dbReference type="EMBL" id="OAY64736.1"/>
    </source>
</evidence>
<dbReference type="AlphaFoldDB" id="A0A199UJ59"/>
<comment type="caution">
    <text evidence="1">The sequence shown here is derived from an EMBL/GenBank/DDBJ whole genome shotgun (WGS) entry which is preliminary data.</text>
</comment>
<sequence length="321" mass="35179">MGRSVMPCFRRRSFLADDADAVDDDSSAFCASLADGLRRLEESLAKDSISLKWSAEVMSLLKKMQAELLAVVKKSKLPITYGAEEDWFDQYMQETAALLDFCNMFKSAISGFNRYCMIVDLAIQILTKDAPGLIDIGEFEFERLERATGKVLDAKAVRETLGLADTITEWGNKKDEKGIAVVMLAAKTTMLVMSLLLFSALVSPISIDVGGAGINCSPPELKPCLEALLSISDKFRERFQEADTEFGSVLFEHKVMVEAARELKGQAVEAAGVERLKASSAELKRGVEVFEAMVDEVFGEVVRGRNEMLGVFRDGALGLGS</sequence>
<dbReference type="Proteomes" id="UP000092600">
    <property type="component" value="Unassembled WGS sequence"/>
</dbReference>
<evidence type="ECO:0000313" key="2">
    <source>
        <dbReference type="Proteomes" id="UP000092600"/>
    </source>
</evidence>
<reference evidence="1 2" key="1">
    <citation type="journal article" date="2016" name="DNA Res.">
        <title>The draft genome of MD-2 pineapple using hybrid error correction of long reads.</title>
        <authorList>
            <person name="Redwan R.M."/>
            <person name="Saidin A."/>
            <person name="Kumar S.V."/>
        </authorList>
    </citation>
    <scope>NUCLEOTIDE SEQUENCE [LARGE SCALE GENOMIC DNA]</scope>
    <source>
        <strain evidence="2">cv. MD2</strain>
        <tissue evidence="1">Leaf</tissue>
    </source>
</reference>
<accession>A0A199UJ59</accession>
<dbReference type="STRING" id="4615.A0A199UJ59"/>
<organism evidence="1 2">
    <name type="scientific">Ananas comosus</name>
    <name type="common">Pineapple</name>
    <name type="synonym">Ananas ananas</name>
    <dbReference type="NCBI Taxonomy" id="4615"/>
    <lineage>
        <taxon>Eukaryota</taxon>
        <taxon>Viridiplantae</taxon>
        <taxon>Streptophyta</taxon>
        <taxon>Embryophyta</taxon>
        <taxon>Tracheophyta</taxon>
        <taxon>Spermatophyta</taxon>
        <taxon>Magnoliopsida</taxon>
        <taxon>Liliopsida</taxon>
        <taxon>Poales</taxon>
        <taxon>Bromeliaceae</taxon>
        <taxon>Bromelioideae</taxon>
        <taxon>Ananas</taxon>
    </lineage>
</organism>
<name>A0A199UJ59_ANACO</name>
<dbReference type="EMBL" id="LSRQ01007665">
    <property type="protein sequence ID" value="OAY64736.1"/>
    <property type="molecule type" value="Genomic_DNA"/>
</dbReference>
<dbReference type="PANTHER" id="PTHR31509">
    <property type="entry name" value="BPS1-LIKE PROTEIN"/>
    <property type="match status" value="1"/>
</dbReference>